<dbReference type="AlphaFoldDB" id="A0A5C1QQJ4"/>
<keyword evidence="6" id="KW-1185">Reference proteome</keyword>
<reference evidence="5 6" key="1">
    <citation type="submission" date="2019-02" db="EMBL/GenBank/DDBJ databases">
        <title>Complete Genome Sequence and Methylome Analysis of free living Spirochaetas.</title>
        <authorList>
            <person name="Fomenkov A."/>
            <person name="Dubinina G."/>
            <person name="Leshcheva N."/>
            <person name="Mikheeva N."/>
            <person name="Grabovich M."/>
            <person name="Vincze T."/>
            <person name="Roberts R.J."/>
        </authorList>
    </citation>
    <scope>NUCLEOTIDE SEQUENCE [LARGE SCALE GENOMIC DNA]</scope>
    <source>
        <strain evidence="5 6">K2</strain>
    </source>
</reference>
<dbReference type="KEGG" id="ock:EXM22_17215"/>
<dbReference type="PANTHER" id="PTHR30502:SF0">
    <property type="entry name" value="PHOSPHOENOLPYRUVATE CARBOXYLASE FAMILY PROTEIN"/>
    <property type="match status" value="1"/>
</dbReference>
<gene>
    <name evidence="5" type="ORF">EXM22_17215</name>
</gene>
<dbReference type="OrthoDB" id="369368at2"/>
<evidence type="ECO:0000256" key="2">
    <source>
        <dbReference type="ARBA" id="ARBA00022723"/>
    </source>
</evidence>
<comment type="similarity">
    <text evidence="1">Belongs to the HpcH/HpaI aldolase family.</text>
</comment>
<organism evidence="5 6">
    <name type="scientific">Oceanispirochaeta crateris</name>
    <dbReference type="NCBI Taxonomy" id="2518645"/>
    <lineage>
        <taxon>Bacteria</taxon>
        <taxon>Pseudomonadati</taxon>
        <taxon>Spirochaetota</taxon>
        <taxon>Spirochaetia</taxon>
        <taxon>Spirochaetales</taxon>
        <taxon>Spirochaetaceae</taxon>
        <taxon>Oceanispirochaeta</taxon>
    </lineage>
</organism>
<dbReference type="SUPFAM" id="SSF51621">
    <property type="entry name" value="Phosphoenolpyruvate/pyruvate domain"/>
    <property type="match status" value="1"/>
</dbReference>
<keyword evidence="2" id="KW-0479">Metal-binding</keyword>
<dbReference type="GO" id="GO:0005737">
    <property type="term" value="C:cytoplasm"/>
    <property type="evidence" value="ECO:0007669"/>
    <property type="project" value="TreeGrafter"/>
</dbReference>
<evidence type="ECO:0000256" key="1">
    <source>
        <dbReference type="ARBA" id="ARBA00005568"/>
    </source>
</evidence>
<evidence type="ECO:0000259" key="4">
    <source>
        <dbReference type="Pfam" id="PF03328"/>
    </source>
</evidence>
<dbReference type="InterPro" id="IPR015813">
    <property type="entry name" value="Pyrv/PenolPyrv_kinase-like_dom"/>
</dbReference>
<dbReference type="Gene3D" id="3.20.20.60">
    <property type="entry name" value="Phosphoenolpyruvate-binding domains"/>
    <property type="match status" value="1"/>
</dbReference>
<evidence type="ECO:0000256" key="3">
    <source>
        <dbReference type="ARBA" id="ARBA00023239"/>
    </source>
</evidence>
<dbReference type="Pfam" id="PF03328">
    <property type="entry name" value="HpcH_HpaI"/>
    <property type="match status" value="1"/>
</dbReference>
<accession>A0A5C1QQJ4</accession>
<dbReference type="GO" id="GO:0016832">
    <property type="term" value="F:aldehyde-lyase activity"/>
    <property type="evidence" value="ECO:0007669"/>
    <property type="project" value="TreeGrafter"/>
</dbReference>
<keyword evidence="3" id="KW-0456">Lyase</keyword>
<proteinExistence type="inferred from homology"/>
<dbReference type="InterPro" id="IPR005000">
    <property type="entry name" value="Aldolase/citrate-lyase_domain"/>
</dbReference>
<dbReference type="Proteomes" id="UP000324209">
    <property type="component" value="Chromosome"/>
</dbReference>
<protein>
    <recommendedName>
        <fullName evidence="4">HpcH/HpaI aldolase/citrate lyase domain-containing protein</fullName>
    </recommendedName>
</protein>
<evidence type="ECO:0000313" key="6">
    <source>
        <dbReference type="Proteomes" id="UP000324209"/>
    </source>
</evidence>
<dbReference type="InterPro" id="IPR040442">
    <property type="entry name" value="Pyrv_kinase-like_dom_sf"/>
</dbReference>
<dbReference type="PANTHER" id="PTHR30502">
    <property type="entry name" value="2-KETO-3-DEOXY-L-RHAMNONATE ALDOLASE"/>
    <property type="match status" value="1"/>
</dbReference>
<dbReference type="EMBL" id="CP036150">
    <property type="protein sequence ID" value="QEN09638.1"/>
    <property type="molecule type" value="Genomic_DNA"/>
</dbReference>
<sequence>MVVNRLHEGRRIVGTMMRFTRNPGICQIAKAAGLDYVMYDMEHGDYSMETFADAAMIAHSIGLGIFVRVPELSKAYVSRVLDLGADGVMVPMISSKEEAEKLVDWAKYLPQGKRGLSTIGSHTGMVKSPLSASQFMEEQNQNILVIAQIETAQGIANIDQIAAVPGLDVLLIGPNDLSVSLGVPGDMMGQTVNDAILKVSKAAKNNGITFAMHAGDNLLERWLDQGMNMVMNNMDIHLIYDGLKGIADKYKD</sequence>
<dbReference type="InterPro" id="IPR050251">
    <property type="entry name" value="HpcH-HpaI_aldolase"/>
</dbReference>
<evidence type="ECO:0000313" key="5">
    <source>
        <dbReference type="EMBL" id="QEN09638.1"/>
    </source>
</evidence>
<name>A0A5C1QQJ4_9SPIO</name>
<dbReference type="GO" id="GO:0046872">
    <property type="term" value="F:metal ion binding"/>
    <property type="evidence" value="ECO:0007669"/>
    <property type="project" value="UniProtKB-KW"/>
</dbReference>
<dbReference type="RefSeq" id="WP_149487711.1">
    <property type="nucleotide sequence ID" value="NZ_CP036150.1"/>
</dbReference>
<feature type="domain" description="HpcH/HpaI aldolase/citrate lyase" evidence="4">
    <location>
        <begin position="21"/>
        <end position="239"/>
    </location>
</feature>